<dbReference type="Gene3D" id="3.40.720.10">
    <property type="entry name" value="Alkaline Phosphatase, subunit A"/>
    <property type="match status" value="1"/>
</dbReference>
<comment type="similarity">
    <text evidence="1">Belongs to the sulfatase family.</text>
</comment>
<reference evidence="4" key="1">
    <citation type="submission" date="2020-07" db="EMBL/GenBank/DDBJ databases">
        <title>Vallitalea pronyensis genome.</title>
        <authorList>
            <person name="Postec A."/>
        </authorList>
    </citation>
    <scope>NUCLEOTIDE SEQUENCE</scope>
    <source>
        <strain evidence="4">FatNI3</strain>
    </source>
</reference>
<evidence type="ECO:0000256" key="1">
    <source>
        <dbReference type="ARBA" id="ARBA00008779"/>
    </source>
</evidence>
<evidence type="ECO:0000313" key="4">
    <source>
        <dbReference type="EMBL" id="QUI25322.1"/>
    </source>
</evidence>
<sequence length="597" mass="68184">MNDVKKKHVILIVTDDQGYGDIGAHGNPWLKTPNLDKLHDTSISLESFHTDPLCAPTRAALMSGRYSFGAGVYSTLNGRFYMKPDLYTMADYFKAGGYRTGMFGKWHLGDTYPYHPHQRGFDVAHSFGGGVIGEIPDYWNNDYYDDTYLVNGVPTKFQGYCTDNWFSSAMTFMDDAIHADQPFFCYIPTNAPHGPFNVDPAYYDKYIQAGVPEKRAKFFGMIESIDENIGRLVAYLKERKVYDNTIITFFGDNGTATGCSIDQEGHLLDGYNANMRGKKGSTYEGAHRNACFITTPGNVLGKSRQVYGLTTHFDLLTTYIDLCHLPKLDAYDQLDGISMYGALSRGETHLNQGRTLVIHNMQRDMPQKYKDYTVLRDTTRLVRPLTLESNPFATGNFGSPATIEPEIYDIEKDPSERYDIYKDNVILANELTLYYEDWYDARVDDAMIYSPMYIRKEEETKLTCHGWHDCVAMCFSQRHTREGIDGTGFWAIRVVDSGEYAIELRRWPRESQLSICASCKGESGTDRKEDKPEGRAYKVVKALVDVCGQRQERDVSLEDKSVVFIMHLEKGDYNMRTRFINEDLTYIGAYYVYIRKQ</sequence>
<dbReference type="Gene3D" id="3.30.1120.10">
    <property type="match status" value="1"/>
</dbReference>
<organism evidence="4 5">
    <name type="scientific">Vallitalea pronyensis</name>
    <dbReference type="NCBI Taxonomy" id="1348613"/>
    <lineage>
        <taxon>Bacteria</taxon>
        <taxon>Bacillati</taxon>
        <taxon>Bacillota</taxon>
        <taxon>Clostridia</taxon>
        <taxon>Lachnospirales</taxon>
        <taxon>Vallitaleaceae</taxon>
        <taxon>Vallitalea</taxon>
    </lineage>
</organism>
<dbReference type="Pfam" id="PF00884">
    <property type="entry name" value="Sulfatase"/>
    <property type="match status" value="1"/>
</dbReference>
<dbReference type="CDD" id="cd16146">
    <property type="entry name" value="ARS_like"/>
    <property type="match status" value="1"/>
</dbReference>
<dbReference type="KEGG" id="vpy:HZI73_24810"/>
<name>A0A8J8MNS0_9FIRM</name>
<dbReference type="EMBL" id="CP058649">
    <property type="protein sequence ID" value="QUI25322.1"/>
    <property type="molecule type" value="Genomic_DNA"/>
</dbReference>
<dbReference type="InterPro" id="IPR017850">
    <property type="entry name" value="Alkaline_phosphatase_core_sf"/>
</dbReference>
<dbReference type="InterPro" id="IPR000917">
    <property type="entry name" value="Sulfatase_N"/>
</dbReference>
<dbReference type="GO" id="GO:0004065">
    <property type="term" value="F:arylsulfatase activity"/>
    <property type="evidence" value="ECO:0007669"/>
    <property type="project" value="TreeGrafter"/>
</dbReference>
<evidence type="ECO:0000313" key="5">
    <source>
        <dbReference type="Proteomes" id="UP000683246"/>
    </source>
</evidence>
<accession>A0A8J8MNS0</accession>
<dbReference type="AlphaFoldDB" id="A0A8J8MNS0"/>
<protein>
    <submittedName>
        <fullName evidence="4">Arylsulfatase</fullName>
    </submittedName>
</protein>
<dbReference type="PANTHER" id="PTHR42693:SF53">
    <property type="entry name" value="ENDO-4-O-SULFATASE"/>
    <property type="match status" value="1"/>
</dbReference>
<feature type="domain" description="Sulfatase N-terminal" evidence="3">
    <location>
        <begin position="7"/>
        <end position="322"/>
    </location>
</feature>
<dbReference type="InterPro" id="IPR050738">
    <property type="entry name" value="Sulfatase"/>
</dbReference>
<keyword evidence="5" id="KW-1185">Reference proteome</keyword>
<evidence type="ECO:0000259" key="3">
    <source>
        <dbReference type="Pfam" id="PF00884"/>
    </source>
</evidence>
<gene>
    <name evidence="4" type="ORF">HZI73_24810</name>
</gene>
<evidence type="ECO:0000256" key="2">
    <source>
        <dbReference type="ARBA" id="ARBA00022801"/>
    </source>
</evidence>
<proteinExistence type="inferred from homology"/>
<dbReference type="SUPFAM" id="SSF53649">
    <property type="entry name" value="Alkaline phosphatase-like"/>
    <property type="match status" value="1"/>
</dbReference>
<dbReference type="Proteomes" id="UP000683246">
    <property type="component" value="Chromosome"/>
</dbReference>
<dbReference type="PANTHER" id="PTHR42693">
    <property type="entry name" value="ARYLSULFATASE FAMILY MEMBER"/>
    <property type="match status" value="1"/>
</dbReference>
<keyword evidence="2" id="KW-0378">Hydrolase</keyword>
<dbReference type="RefSeq" id="WP_212696023.1">
    <property type="nucleotide sequence ID" value="NZ_CP058649.1"/>
</dbReference>